<accession>A0ABQ3UU93</accession>
<feature type="transmembrane region" description="Helical" evidence="7">
    <location>
        <begin position="285"/>
        <end position="308"/>
    </location>
</feature>
<evidence type="ECO:0000259" key="8">
    <source>
        <dbReference type="PROSITE" id="PS50928"/>
    </source>
</evidence>
<feature type="transmembrane region" description="Helical" evidence="7">
    <location>
        <begin position="127"/>
        <end position="148"/>
    </location>
</feature>
<dbReference type="PROSITE" id="PS50928">
    <property type="entry name" value="ABC_TM1"/>
    <property type="match status" value="1"/>
</dbReference>
<evidence type="ECO:0000313" key="9">
    <source>
        <dbReference type="EMBL" id="GHO56266.1"/>
    </source>
</evidence>
<comment type="subcellular location">
    <subcellularLocation>
        <location evidence="1 7">Cell membrane</location>
        <topology evidence="1 7">Multi-pass membrane protein</topology>
    </subcellularLocation>
</comment>
<dbReference type="InterPro" id="IPR035906">
    <property type="entry name" value="MetI-like_sf"/>
</dbReference>
<comment type="caution">
    <text evidence="9">The sequence shown here is derived from an EMBL/GenBank/DDBJ whole genome shotgun (WGS) entry which is preliminary data.</text>
</comment>
<feature type="transmembrane region" description="Helical" evidence="7">
    <location>
        <begin position="34"/>
        <end position="61"/>
    </location>
</feature>
<evidence type="ECO:0000313" key="10">
    <source>
        <dbReference type="Proteomes" id="UP000654345"/>
    </source>
</evidence>
<name>A0ABQ3UU93_9CHLR</name>
<organism evidence="9 10">
    <name type="scientific">Ktedonobacter robiniae</name>
    <dbReference type="NCBI Taxonomy" id="2778365"/>
    <lineage>
        <taxon>Bacteria</taxon>
        <taxon>Bacillati</taxon>
        <taxon>Chloroflexota</taxon>
        <taxon>Ktedonobacteria</taxon>
        <taxon>Ktedonobacterales</taxon>
        <taxon>Ktedonobacteraceae</taxon>
        <taxon>Ktedonobacter</taxon>
    </lineage>
</organism>
<evidence type="ECO:0000256" key="4">
    <source>
        <dbReference type="ARBA" id="ARBA00022692"/>
    </source>
</evidence>
<keyword evidence="2 7" id="KW-0813">Transport</keyword>
<proteinExistence type="inferred from homology"/>
<dbReference type="PANTHER" id="PTHR30193">
    <property type="entry name" value="ABC TRANSPORTER PERMEASE PROTEIN"/>
    <property type="match status" value="1"/>
</dbReference>
<keyword evidence="3" id="KW-1003">Cell membrane</keyword>
<dbReference type="Pfam" id="PF00528">
    <property type="entry name" value="BPD_transp_1"/>
    <property type="match status" value="1"/>
</dbReference>
<gene>
    <name evidence="9" type="ORF">KSB_47410</name>
</gene>
<reference evidence="9 10" key="1">
    <citation type="journal article" date="2021" name="Int. J. Syst. Evol. Microbiol.">
        <title>Reticulibacter mediterranei gen. nov., sp. nov., within the new family Reticulibacteraceae fam. nov., and Ktedonospora formicarum gen. nov., sp. nov., Ktedonobacter robiniae sp. nov., Dictyobacter formicarum sp. nov. and Dictyobacter arantiisoli sp. nov., belonging to the class Ktedonobacteria.</title>
        <authorList>
            <person name="Yabe S."/>
            <person name="Zheng Y."/>
            <person name="Wang C.M."/>
            <person name="Sakai Y."/>
            <person name="Abe K."/>
            <person name="Yokota A."/>
            <person name="Donadio S."/>
            <person name="Cavaletti L."/>
            <person name="Monciardini P."/>
        </authorList>
    </citation>
    <scope>NUCLEOTIDE SEQUENCE [LARGE SCALE GENOMIC DNA]</scope>
    <source>
        <strain evidence="9 10">SOSP1-30</strain>
    </source>
</reference>
<dbReference type="EMBL" id="BNJG01000002">
    <property type="protein sequence ID" value="GHO56266.1"/>
    <property type="molecule type" value="Genomic_DNA"/>
</dbReference>
<comment type="similarity">
    <text evidence="7">Belongs to the binding-protein-dependent transport system permease family.</text>
</comment>
<keyword evidence="6 7" id="KW-0472">Membrane</keyword>
<dbReference type="PANTHER" id="PTHR30193:SF37">
    <property type="entry name" value="INNER MEMBRANE ABC TRANSPORTER PERMEASE PROTEIN YCJO"/>
    <property type="match status" value="1"/>
</dbReference>
<evidence type="ECO:0000256" key="3">
    <source>
        <dbReference type="ARBA" id="ARBA00022475"/>
    </source>
</evidence>
<keyword evidence="5 7" id="KW-1133">Transmembrane helix</keyword>
<keyword evidence="4 7" id="KW-0812">Transmembrane</keyword>
<dbReference type="InterPro" id="IPR051393">
    <property type="entry name" value="ABC_transporter_permease"/>
</dbReference>
<feature type="transmembrane region" description="Helical" evidence="7">
    <location>
        <begin position="96"/>
        <end position="115"/>
    </location>
</feature>
<dbReference type="Proteomes" id="UP000654345">
    <property type="component" value="Unassembled WGS sequence"/>
</dbReference>
<dbReference type="SUPFAM" id="SSF161098">
    <property type="entry name" value="MetI-like"/>
    <property type="match status" value="1"/>
</dbReference>
<dbReference type="CDD" id="cd06261">
    <property type="entry name" value="TM_PBP2"/>
    <property type="match status" value="1"/>
</dbReference>
<evidence type="ECO:0000256" key="2">
    <source>
        <dbReference type="ARBA" id="ARBA00022448"/>
    </source>
</evidence>
<feature type="transmembrane region" description="Helical" evidence="7">
    <location>
        <begin position="231"/>
        <end position="251"/>
    </location>
</feature>
<dbReference type="Gene3D" id="1.10.3720.10">
    <property type="entry name" value="MetI-like"/>
    <property type="match status" value="1"/>
</dbReference>
<keyword evidence="10" id="KW-1185">Reference proteome</keyword>
<feature type="domain" description="ABC transmembrane type-1" evidence="8">
    <location>
        <begin position="90"/>
        <end position="304"/>
    </location>
</feature>
<evidence type="ECO:0000256" key="6">
    <source>
        <dbReference type="ARBA" id="ARBA00023136"/>
    </source>
</evidence>
<evidence type="ECO:0000256" key="1">
    <source>
        <dbReference type="ARBA" id="ARBA00004651"/>
    </source>
</evidence>
<sequence>MFMAYAQSSQSVLVGKKQTRASGRFERKQRWAGILFVLPSVLFVAVFFLVPLIMTAVMSLYDWPLLGDHHFIGLQNYIQMASDSTFWQSLWFTTRYTIIVTPAIFIIAFILALLIRQQVPGVGVFRTAYFIPVVIGLSTASLLWTWMFNDQFGIFDSVLLRLHLIKEPIVWLADSTTSLIAIGIMVVWKTVGSTMIFLVVGMNAIPDELLAAANVDGAGRWARIRYIMLPLLKRTLALALVLSVIGSYLAFDQFYVMTHGGPQNSTITVVYWIYNNSFTYYKLGYGSALSIILLIILIILSVIQLYLLRDDTQY</sequence>
<evidence type="ECO:0000256" key="5">
    <source>
        <dbReference type="ARBA" id="ARBA00022989"/>
    </source>
</evidence>
<dbReference type="InterPro" id="IPR000515">
    <property type="entry name" value="MetI-like"/>
</dbReference>
<evidence type="ECO:0000256" key="7">
    <source>
        <dbReference type="RuleBase" id="RU363032"/>
    </source>
</evidence>
<protein>
    <submittedName>
        <fullName evidence="9">Sugar ABC transporter permease</fullName>
    </submittedName>
</protein>